<feature type="domain" description="Major facilitator superfamily (MFS) profile" evidence="8">
    <location>
        <begin position="5"/>
        <end position="382"/>
    </location>
</feature>
<feature type="transmembrane region" description="Helical" evidence="7">
    <location>
        <begin position="240"/>
        <end position="260"/>
    </location>
</feature>
<dbReference type="PROSITE" id="PS50850">
    <property type="entry name" value="MFS"/>
    <property type="match status" value="1"/>
</dbReference>
<feature type="transmembrane region" description="Helical" evidence="7">
    <location>
        <begin position="43"/>
        <end position="62"/>
    </location>
</feature>
<evidence type="ECO:0000256" key="3">
    <source>
        <dbReference type="ARBA" id="ARBA00022448"/>
    </source>
</evidence>
<keyword evidence="5 7" id="KW-1133">Transmembrane helix</keyword>
<evidence type="ECO:0000256" key="5">
    <source>
        <dbReference type="ARBA" id="ARBA00022989"/>
    </source>
</evidence>
<dbReference type="InterPro" id="IPR051788">
    <property type="entry name" value="MFS_Transporter"/>
</dbReference>
<dbReference type="InterPro" id="IPR036259">
    <property type="entry name" value="MFS_trans_sf"/>
</dbReference>
<dbReference type="InterPro" id="IPR020846">
    <property type="entry name" value="MFS_dom"/>
</dbReference>
<dbReference type="Pfam" id="PF07690">
    <property type="entry name" value="MFS_1"/>
    <property type="match status" value="1"/>
</dbReference>
<dbReference type="PANTHER" id="PTHR23514">
    <property type="entry name" value="BYPASS OF STOP CODON PROTEIN 6"/>
    <property type="match status" value="1"/>
</dbReference>
<keyword evidence="6 7" id="KW-0472">Membrane</keyword>
<evidence type="ECO:0000259" key="8">
    <source>
        <dbReference type="PROSITE" id="PS50850"/>
    </source>
</evidence>
<feature type="transmembrane region" description="Helical" evidence="7">
    <location>
        <begin position="74"/>
        <end position="94"/>
    </location>
</feature>
<feature type="transmembrane region" description="Helical" evidence="7">
    <location>
        <begin position="201"/>
        <end position="220"/>
    </location>
</feature>
<gene>
    <name evidence="9" type="ordered locus">Srot_1721</name>
</gene>
<comment type="subcellular location">
    <subcellularLocation>
        <location evidence="1">Cell membrane</location>
        <topology evidence="1">Multi-pass membrane protein</topology>
    </subcellularLocation>
</comment>
<dbReference type="OrthoDB" id="62126at2"/>
<dbReference type="eggNOG" id="COG0738">
    <property type="taxonomic scope" value="Bacteria"/>
</dbReference>
<accession>D6Z8A1</accession>
<dbReference type="GO" id="GO:0022857">
    <property type="term" value="F:transmembrane transporter activity"/>
    <property type="evidence" value="ECO:0007669"/>
    <property type="project" value="InterPro"/>
</dbReference>
<evidence type="ECO:0000256" key="7">
    <source>
        <dbReference type="SAM" id="Phobius"/>
    </source>
</evidence>
<feature type="transmembrane region" description="Helical" evidence="7">
    <location>
        <begin position="295"/>
        <end position="315"/>
    </location>
</feature>
<evidence type="ECO:0000313" key="9">
    <source>
        <dbReference type="EMBL" id="ADG98181.1"/>
    </source>
</evidence>
<feature type="transmembrane region" description="Helical" evidence="7">
    <location>
        <begin position="327"/>
        <end position="349"/>
    </location>
</feature>
<dbReference type="SUPFAM" id="SSF103473">
    <property type="entry name" value="MFS general substrate transporter"/>
    <property type="match status" value="1"/>
</dbReference>
<proteinExistence type="inferred from homology"/>
<reference evidence="9 10" key="1">
    <citation type="journal article" date="2010" name="Stand. Genomic Sci.">
        <title>Complete genome sequence of Segniliparus rotundus type strain (CDC 1076).</title>
        <authorList>
            <person name="Sikorski J."/>
            <person name="Lapidus A."/>
            <person name="Copeland A."/>
            <person name="Misra M."/>
            <person name="Glavina Del Rio T."/>
            <person name="Nolan M."/>
            <person name="Lucas S."/>
            <person name="Chen F."/>
            <person name="Tice H."/>
            <person name="Cheng J.F."/>
            <person name="Jando M."/>
            <person name="Schneider S."/>
            <person name="Bruce D."/>
            <person name="Goodwin L."/>
            <person name="Pitluck S."/>
            <person name="Liolios K."/>
            <person name="Mikhailova N."/>
            <person name="Pati A."/>
            <person name="Ivanova N."/>
            <person name="Mavromatis K."/>
            <person name="Chen A."/>
            <person name="Palaniappan K."/>
            <person name="Chertkov O."/>
            <person name="Land M."/>
            <person name="Hauser L."/>
            <person name="Chang Y.J."/>
            <person name="Jeffries C.D."/>
            <person name="Brettin T."/>
            <person name="Detter J.C."/>
            <person name="Han C."/>
            <person name="Rohde M."/>
            <person name="Goker M."/>
            <person name="Bristow J."/>
            <person name="Eisen J.A."/>
            <person name="Markowitz V."/>
            <person name="Hugenholtz P."/>
            <person name="Kyrpides N.C."/>
            <person name="Klenk H.P."/>
        </authorList>
    </citation>
    <scope>NUCLEOTIDE SEQUENCE [LARGE SCALE GENOMIC DNA]</scope>
    <source>
        <strain evidence="10">ATCC BAA-972 / CDC 1076 / CIP 108378 / DSM 44985 / JCM 13578</strain>
    </source>
</reference>
<organism evidence="9 10">
    <name type="scientific">Segniliparus rotundus (strain ATCC BAA-972 / CDC 1076 / CIP 108378 / DSM 44985 / JCM 13578)</name>
    <dbReference type="NCBI Taxonomy" id="640132"/>
    <lineage>
        <taxon>Bacteria</taxon>
        <taxon>Bacillati</taxon>
        <taxon>Actinomycetota</taxon>
        <taxon>Actinomycetes</taxon>
        <taxon>Mycobacteriales</taxon>
        <taxon>Segniliparaceae</taxon>
        <taxon>Segniliparus</taxon>
    </lineage>
</organism>
<comment type="similarity">
    <text evidence="2">Belongs to the major facilitator superfamily.</text>
</comment>
<dbReference type="EMBL" id="CP001958">
    <property type="protein sequence ID" value="ADG98181.1"/>
    <property type="molecule type" value="Genomic_DNA"/>
</dbReference>
<evidence type="ECO:0000256" key="4">
    <source>
        <dbReference type="ARBA" id="ARBA00022692"/>
    </source>
</evidence>
<feature type="transmembrane region" description="Helical" evidence="7">
    <location>
        <begin position="135"/>
        <end position="155"/>
    </location>
</feature>
<dbReference type="KEGG" id="srt:Srot_1721"/>
<dbReference type="Gene3D" id="1.20.1250.20">
    <property type="entry name" value="MFS general substrate transporter like domains"/>
    <property type="match status" value="2"/>
</dbReference>
<evidence type="ECO:0000256" key="1">
    <source>
        <dbReference type="ARBA" id="ARBA00004651"/>
    </source>
</evidence>
<evidence type="ECO:0000256" key="6">
    <source>
        <dbReference type="ARBA" id="ARBA00023136"/>
    </source>
</evidence>
<evidence type="ECO:0000256" key="2">
    <source>
        <dbReference type="ARBA" id="ARBA00008335"/>
    </source>
</evidence>
<evidence type="ECO:0000313" key="10">
    <source>
        <dbReference type="Proteomes" id="UP000002247"/>
    </source>
</evidence>
<feature type="transmembrane region" description="Helical" evidence="7">
    <location>
        <begin position="267"/>
        <end position="289"/>
    </location>
</feature>
<name>D6Z8A1_SEGRD</name>
<feature type="transmembrane region" description="Helical" evidence="7">
    <location>
        <begin position="100"/>
        <end position="123"/>
    </location>
</feature>
<dbReference type="RefSeq" id="WP_013138634.1">
    <property type="nucleotide sequence ID" value="NC_014168.1"/>
</dbReference>
<dbReference type="PANTHER" id="PTHR23514:SF3">
    <property type="entry name" value="BYPASS OF STOP CODON PROTEIN 6"/>
    <property type="match status" value="1"/>
</dbReference>
<sequence>MPELFTRAATAGACAAMVGVGALLAVYGPALPEWKAQFGLSDAAAGSGLALQSLGAVVGAVAVQPVLRRRGNRFALAASLSLVVVGSVVIALAPSWGLTLAGAVVAGLGLGGCDALVTQLFLIGHGERGPALVNIAHACFGIGTVAAPALVAVVGSGRYRWVFVGVGVICLVGLATLRGVRPRPTPGESARDAARSERLSGSALAVVGGFLVLYIAHFAVQSGIGSWEPVRLLDLGHSPAVAGLATSGYWLAMVIGRFLAAPLAHRVSAAALVIASAAGMTAAVALACYGPATVWAYLLAGLFIGPIFPNGLTWLAQTGYAHGPAFAYIVAAAMAGAVVCPPLLGALVGAHGAGALAPALLSGSVIAMSGALAAWASSRSSSSGPTV</sequence>
<protein>
    <submittedName>
        <fullName evidence="9">Major facilitator superfamily MFS_1</fullName>
    </submittedName>
</protein>
<feature type="transmembrane region" description="Helical" evidence="7">
    <location>
        <begin position="355"/>
        <end position="376"/>
    </location>
</feature>
<dbReference type="AlphaFoldDB" id="D6Z8A1"/>
<keyword evidence="10" id="KW-1185">Reference proteome</keyword>
<feature type="transmembrane region" description="Helical" evidence="7">
    <location>
        <begin position="161"/>
        <end position="180"/>
    </location>
</feature>
<dbReference type="HOGENOM" id="CLU_054573_0_0_11"/>
<dbReference type="InterPro" id="IPR011701">
    <property type="entry name" value="MFS"/>
</dbReference>
<dbReference type="GO" id="GO:0005886">
    <property type="term" value="C:plasma membrane"/>
    <property type="evidence" value="ECO:0007669"/>
    <property type="project" value="UniProtKB-SubCell"/>
</dbReference>
<dbReference type="Proteomes" id="UP000002247">
    <property type="component" value="Chromosome"/>
</dbReference>
<feature type="transmembrane region" description="Helical" evidence="7">
    <location>
        <begin position="12"/>
        <end position="31"/>
    </location>
</feature>
<keyword evidence="3" id="KW-0813">Transport</keyword>
<keyword evidence="4 7" id="KW-0812">Transmembrane</keyword>